<proteinExistence type="predicted"/>
<dbReference type="Proteomes" id="UP000032142">
    <property type="component" value="Unassembled WGS sequence"/>
</dbReference>
<accession>A0A0B0PIT1</accession>
<reference evidence="2" key="1">
    <citation type="submission" date="2014-09" db="EMBL/GenBank/DDBJ databases">
        <authorList>
            <person name="Mudge J."/>
            <person name="Ramaraj T."/>
            <person name="Lindquist I.E."/>
            <person name="Bharti A.K."/>
            <person name="Sundararajan A."/>
            <person name="Cameron C.T."/>
            <person name="Woodward J.E."/>
            <person name="May G.D."/>
            <person name="Brubaker C."/>
            <person name="Broadhvest J."/>
            <person name="Wilkins T.A."/>
        </authorList>
    </citation>
    <scope>NUCLEOTIDE SEQUENCE</scope>
    <source>
        <strain evidence="2">cv. AKA8401</strain>
    </source>
</reference>
<gene>
    <name evidence="1" type="ORF">F383_33255</name>
</gene>
<organism evidence="1 2">
    <name type="scientific">Gossypium arboreum</name>
    <name type="common">Tree cotton</name>
    <name type="synonym">Gossypium nanking</name>
    <dbReference type="NCBI Taxonomy" id="29729"/>
    <lineage>
        <taxon>Eukaryota</taxon>
        <taxon>Viridiplantae</taxon>
        <taxon>Streptophyta</taxon>
        <taxon>Embryophyta</taxon>
        <taxon>Tracheophyta</taxon>
        <taxon>Spermatophyta</taxon>
        <taxon>Magnoliopsida</taxon>
        <taxon>eudicotyledons</taxon>
        <taxon>Gunneridae</taxon>
        <taxon>Pentapetalae</taxon>
        <taxon>rosids</taxon>
        <taxon>malvids</taxon>
        <taxon>Malvales</taxon>
        <taxon>Malvaceae</taxon>
        <taxon>Malvoideae</taxon>
        <taxon>Gossypium</taxon>
    </lineage>
</organism>
<evidence type="ECO:0000313" key="1">
    <source>
        <dbReference type="EMBL" id="KHG26378.1"/>
    </source>
</evidence>
<name>A0A0B0PIT1_GOSAR</name>
<dbReference type="AlphaFoldDB" id="A0A0B0PIT1"/>
<sequence>MSKPILGTNSYLTCSTRNLHITQ</sequence>
<keyword evidence="2" id="KW-1185">Reference proteome</keyword>
<dbReference type="EMBL" id="KN436256">
    <property type="protein sequence ID" value="KHG26378.1"/>
    <property type="molecule type" value="Genomic_DNA"/>
</dbReference>
<evidence type="ECO:0000313" key="2">
    <source>
        <dbReference type="Proteomes" id="UP000032142"/>
    </source>
</evidence>
<protein>
    <submittedName>
        <fullName evidence="1">Uncharacterized protein</fullName>
    </submittedName>
</protein>